<organism evidence="2 3">
    <name type="scientific">Pelagibius litoralis</name>
    <dbReference type="NCBI Taxonomy" id="374515"/>
    <lineage>
        <taxon>Bacteria</taxon>
        <taxon>Pseudomonadati</taxon>
        <taxon>Pseudomonadota</taxon>
        <taxon>Alphaproteobacteria</taxon>
        <taxon>Rhodospirillales</taxon>
        <taxon>Rhodovibrionaceae</taxon>
        <taxon>Pelagibius</taxon>
    </lineage>
</organism>
<dbReference type="Proteomes" id="UP000761264">
    <property type="component" value="Unassembled WGS sequence"/>
</dbReference>
<protein>
    <submittedName>
        <fullName evidence="2">DUF3137 domain-containing protein</fullName>
    </submittedName>
</protein>
<dbReference type="AlphaFoldDB" id="A0A967F143"/>
<dbReference type="Pfam" id="PF11335">
    <property type="entry name" value="DUF3137"/>
    <property type="match status" value="1"/>
</dbReference>
<feature type="transmembrane region" description="Helical" evidence="1">
    <location>
        <begin position="40"/>
        <end position="60"/>
    </location>
</feature>
<keyword evidence="1" id="KW-0812">Transmembrane</keyword>
<sequence length="325" mass="35951">MAETTKPAEGNRSFEDFFAAEVAPGLAPLEVARKERLRAAYTRAAGTAFVTAAATGIALAWSAEPIVPVLTAAAGLIGGFFWTTLPGRRHRAALRKLVVEPLRRFLGGLEYHRKPGGRFDLEVFRRSGVTAGFNRAKLEDLLIGRYRDTDYSLVEARLKQSRRSGTKREERGTFTGLLCQVSVPVTFTCTVLLIGDKGKLGNWVVDLVRSSLTNLSAVTMNHKAFEARYQVYSDQPEEARALLQTALLDSLLAISEAVGRKSVNCAFIDGRFLIAIPHGDNLFEIGRLHRSLEHAEEDVRRLAVEFTIPHRLIDTLHGDRPQTII</sequence>
<evidence type="ECO:0000313" key="2">
    <source>
        <dbReference type="EMBL" id="NIA71139.1"/>
    </source>
</evidence>
<evidence type="ECO:0000256" key="1">
    <source>
        <dbReference type="SAM" id="Phobius"/>
    </source>
</evidence>
<keyword evidence="1" id="KW-0472">Membrane</keyword>
<name>A0A967F143_9PROT</name>
<reference evidence="2" key="1">
    <citation type="submission" date="2020-03" db="EMBL/GenBank/DDBJ databases">
        <title>Genome of Pelagibius litoralis DSM 21314T.</title>
        <authorList>
            <person name="Wang G."/>
        </authorList>
    </citation>
    <scope>NUCLEOTIDE SEQUENCE</scope>
    <source>
        <strain evidence="2">DSM 21314</strain>
    </source>
</reference>
<feature type="transmembrane region" description="Helical" evidence="1">
    <location>
        <begin position="66"/>
        <end position="85"/>
    </location>
</feature>
<gene>
    <name evidence="2" type="ORF">HBA54_21295</name>
</gene>
<accession>A0A967F143</accession>
<comment type="caution">
    <text evidence="2">The sequence shown here is derived from an EMBL/GenBank/DDBJ whole genome shotgun (WGS) entry which is preliminary data.</text>
</comment>
<dbReference type="EMBL" id="JAAQPH010000019">
    <property type="protein sequence ID" value="NIA71139.1"/>
    <property type="molecule type" value="Genomic_DNA"/>
</dbReference>
<dbReference type="InterPro" id="IPR021484">
    <property type="entry name" value="DUF3137"/>
</dbReference>
<dbReference type="RefSeq" id="WP_167228458.1">
    <property type="nucleotide sequence ID" value="NZ_JAAQPH010000019.1"/>
</dbReference>
<proteinExistence type="predicted"/>
<keyword evidence="1" id="KW-1133">Transmembrane helix</keyword>
<keyword evidence="3" id="KW-1185">Reference proteome</keyword>
<evidence type="ECO:0000313" key="3">
    <source>
        <dbReference type="Proteomes" id="UP000761264"/>
    </source>
</evidence>